<evidence type="ECO:0000313" key="2">
    <source>
        <dbReference type="EMBL" id="EAY16191.1"/>
    </source>
</evidence>
<accession>A2DTP4</accession>
<dbReference type="EMBL" id="DS113245">
    <property type="protein sequence ID" value="EAY16191.1"/>
    <property type="molecule type" value="Genomic_DNA"/>
</dbReference>
<feature type="region of interest" description="Disordered" evidence="1">
    <location>
        <begin position="417"/>
        <end position="439"/>
    </location>
</feature>
<dbReference type="AlphaFoldDB" id="A2DTP4"/>
<proteinExistence type="predicted"/>
<reference evidence="2" key="2">
    <citation type="journal article" date="2007" name="Science">
        <title>Draft genome sequence of the sexually transmitted pathogen Trichomonas vaginalis.</title>
        <authorList>
            <person name="Carlton J.M."/>
            <person name="Hirt R.P."/>
            <person name="Silva J.C."/>
            <person name="Delcher A.L."/>
            <person name="Schatz M."/>
            <person name="Zhao Q."/>
            <person name="Wortman J.R."/>
            <person name="Bidwell S.L."/>
            <person name="Alsmark U.C.M."/>
            <person name="Besteiro S."/>
            <person name="Sicheritz-Ponten T."/>
            <person name="Noel C.J."/>
            <person name="Dacks J.B."/>
            <person name="Foster P.G."/>
            <person name="Simillion C."/>
            <person name="Van de Peer Y."/>
            <person name="Miranda-Saavedra D."/>
            <person name="Barton G.J."/>
            <person name="Westrop G.D."/>
            <person name="Mueller S."/>
            <person name="Dessi D."/>
            <person name="Fiori P.L."/>
            <person name="Ren Q."/>
            <person name="Paulsen I."/>
            <person name="Zhang H."/>
            <person name="Bastida-Corcuera F.D."/>
            <person name="Simoes-Barbosa A."/>
            <person name="Brown M.T."/>
            <person name="Hayes R.D."/>
            <person name="Mukherjee M."/>
            <person name="Okumura C.Y."/>
            <person name="Schneider R."/>
            <person name="Smith A.J."/>
            <person name="Vanacova S."/>
            <person name="Villalvazo M."/>
            <person name="Haas B.J."/>
            <person name="Pertea M."/>
            <person name="Feldblyum T.V."/>
            <person name="Utterback T.R."/>
            <person name="Shu C.L."/>
            <person name="Osoegawa K."/>
            <person name="de Jong P.J."/>
            <person name="Hrdy I."/>
            <person name="Horvathova L."/>
            <person name="Zubacova Z."/>
            <person name="Dolezal P."/>
            <person name="Malik S.B."/>
            <person name="Logsdon J.M. Jr."/>
            <person name="Henze K."/>
            <person name="Gupta A."/>
            <person name="Wang C.C."/>
            <person name="Dunne R.L."/>
            <person name="Upcroft J.A."/>
            <person name="Upcroft P."/>
            <person name="White O."/>
            <person name="Salzberg S.L."/>
            <person name="Tang P."/>
            <person name="Chiu C.-H."/>
            <person name="Lee Y.-S."/>
            <person name="Embley T.M."/>
            <person name="Coombs G.H."/>
            <person name="Mottram J.C."/>
            <person name="Tachezy J."/>
            <person name="Fraser-Liggett C.M."/>
            <person name="Johnson P.J."/>
        </authorList>
    </citation>
    <scope>NUCLEOTIDE SEQUENCE [LARGE SCALE GENOMIC DNA]</scope>
    <source>
        <strain evidence="2">G3</strain>
    </source>
</reference>
<feature type="compositionally biased region" description="Low complexity" evidence="1">
    <location>
        <begin position="599"/>
        <end position="629"/>
    </location>
</feature>
<feature type="region of interest" description="Disordered" evidence="1">
    <location>
        <begin position="256"/>
        <end position="279"/>
    </location>
</feature>
<dbReference type="RefSeq" id="XP_001328414.1">
    <property type="nucleotide sequence ID" value="XM_001328379.1"/>
</dbReference>
<evidence type="ECO:0000313" key="3">
    <source>
        <dbReference type="Proteomes" id="UP000001542"/>
    </source>
</evidence>
<feature type="region of interest" description="Disordered" evidence="1">
    <location>
        <begin position="184"/>
        <end position="223"/>
    </location>
</feature>
<name>A2DTP4_TRIV3</name>
<dbReference type="InParanoid" id="A2DTP4"/>
<feature type="compositionally biased region" description="Polar residues" evidence="1">
    <location>
        <begin position="674"/>
        <end position="684"/>
    </location>
</feature>
<dbReference type="VEuPathDB" id="TrichDB:TVAGG3_1037640"/>
<keyword evidence="3" id="KW-1185">Reference proteome</keyword>
<dbReference type="OrthoDB" id="10677815at2759"/>
<feature type="region of interest" description="Disordered" evidence="1">
    <location>
        <begin position="590"/>
        <end position="689"/>
    </location>
</feature>
<feature type="region of interest" description="Disordered" evidence="1">
    <location>
        <begin position="96"/>
        <end position="116"/>
    </location>
</feature>
<protein>
    <submittedName>
        <fullName evidence="2">Uncharacterized protein</fullName>
    </submittedName>
</protein>
<dbReference type="Proteomes" id="UP000001542">
    <property type="component" value="Unassembled WGS sequence"/>
</dbReference>
<dbReference type="VEuPathDB" id="TrichDB:TVAG_340850"/>
<dbReference type="KEGG" id="tva:4774199"/>
<reference evidence="2" key="1">
    <citation type="submission" date="2006-10" db="EMBL/GenBank/DDBJ databases">
        <authorList>
            <person name="Amadeo P."/>
            <person name="Zhao Q."/>
            <person name="Wortman J."/>
            <person name="Fraser-Liggett C."/>
            <person name="Carlton J."/>
        </authorList>
    </citation>
    <scope>NUCLEOTIDE SEQUENCE</scope>
    <source>
        <strain evidence="2">G3</strain>
    </source>
</reference>
<evidence type="ECO:0000256" key="1">
    <source>
        <dbReference type="SAM" id="MobiDB-lite"/>
    </source>
</evidence>
<sequence>MSRVRYSINLEEDFELYGIDPNEDLDDWSFLDAKPEPIPEKTEDEKELFEQLLKPTIEADSIDKEIHERLKNLINETSQLIDENQNDPIIKEAKADKVEEQLPDTPENLDEERKRLSTPEYVQANRVKNIVKSLLNTTEKAEDISQFIEDITKSDRIDPNTIEIPEDHVSVPAVRLLPQIKITQADIPEEKEEENTKKSDSSKPSSRISNEKPLIPTTKQEEPQKKSFFGRYVKKLSEPKSVLKSLDETDRLSNKFQEERKKREEEAAKEAERKQKELEEQSKQFFATLQKEQERREKMLQQISQFQKQIADKLAEIVPQKKPIVVVDLITEKLKLTKTKTHESKTFMSNVNKSFQNKVKEALKQKLQIKKSKSLIRLTLFIKLMLEIAKLKRVNMVKQALKLHKWKRKFDIRMKNKLAEQKQKEEEERRKKKEKEDKMKLEKAKKAYAALKLQFYVRKYLAVKAKEQMIKEEALRKKKEEEMRKRRLMQERLPDVADIDTSWINKYEGVSDSDFDEFLDGLADPQQSSQFEEKVTSLQKVTEDIVLDAGTVPVSSDFDVEKLGVQKSIIGEPQDETAQMAKVRAEIEKRLKQKRQEAARQSTNSTSSSASSKRQAPSSPQQTNNNNPAPETPPQPTEDGGDNHQLAPETVALMRRAAQHRKHNGSGSSGRSGQISATRQSGGTSWAPRAAIMRQNNTRAQRLKKLSKVWFEGHRREDENAGNAQ</sequence>
<gene>
    <name evidence="2" type="ORF">TVAG_340850</name>
</gene>
<organism evidence="2 3">
    <name type="scientific">Trichomonas vaginalis (strain ATCC PRA-98 / G3)</name>
    <dbReference type="NCBI Taxonomy" id="412133"/>
    <lineage>
        <taxon>Eukaryota</taxon>
        <taxon>Metamonada</taxon>
        <taxon>Parabasalia</taxon>
        <taxon>Trichomonadida</taxon>
        <taxon>Trichomonadidae</taxon>
        <taxon>Trichomonas</taxon>
    </lineage>
</organism>